<evidence type="ECO:0000313" key="2">
    <source>
        <dbReference type="EMBL" id="GAA4798517.1"/>
    </source>
</evidence>
<keyword evidence="3" id="KW-1185">Reference proteome</keyword>
<protein>
    <recommendedName>
        <fullName evidence="1">SusE outer membrane protein domain-containing protein</fullName>
    </recommendedName>
</protein>
<dbReference type="EMBL" id="BAABIQ010000039">
    <property type="protein sequence ID" value="GAA4798517.1"/>
    <property type="molecule type" value="Genomic_DNA"/>
</dbReference>
<dbReference type="InterPro" id="IPR025970">
    <property type="entry name" value="SusE"/>
</dbReference>
<comment type="caution">
    <text evidence="2">The sequence shown here is derived from an EMBL/GenBank/DDBJ whole genome shotgun (WGS) entry which is preliminary data.</text>
</comment>
<dbReference type="Gene3D" id="2.60.40.3620">
    <property type="match status" value="1"/>
</dbReference>
<proteinExistence type="predicted"/>
<evidence type="ECO:0000313" key="3">
    <source>
        <dbReference type="Proteomes" id="UP001501411"/>
    </source>
</evidence>
<sequence length="395" mass="43559">MQINGELFLIENKMKTTINYIGLFFLAIISLHACKTDDMNYEDAKVTAVKTLYEPADNKAIKLVSSASASLYFEWEAVKVEDSGAALYEVLFDKVGGDFSKPLYTVVSDNNGFSNGATITHKVLNKIAALAGIEPGSTGDLIWTVGASRGVNRVLAEESRTLTITSLNGFTDIPDEVFITGEGSETGTDLATSLPFKLTASGEFEIYTKLEGGKTYHFVDRTSGTPRIFYSPNGTTLRESTGNDEITVDKTGIYRISLDFNVSTISYMEVKSVGLWFCPSNEVIWNLDYHGKGVWTGTGKITFKQESWGKDQRYKFQIETVSNGTAETKQIGTLNTTDSAPTDGSDPSYYYVRVLPNVTQWDDKWKFMDKFDGKSTTISLLMKGDAAYTHTITAN</sequence>
<reference evidence="3" key="1">
    <citation type="journal article" date="2019" name="Int. J. Syst. Evol. Microbiol.">
        <title>The Global Catalogue of Microorganisms (GCM) 10K type strain sequencing project: providing services to taxonomists for standard genome sequencing and annotation.</title>
        <authorList>
            <consortium name="The Broad Institute Genomics Platform"/>
            <consortium name="The Broad Institute Genome Sequencing Center for Infectious Disease"/>
            <person name="Wu L."/>
            <person name="Ma J."/>
        </authorList>
    </citation>
    <scope>NUCLEOTIDE SEQUENCE [LARGE SCALE GENOMIC DNA]</scope>
    <source>
        <strain evidence="3">JCM 18200</strain>
    </source>
</reference>
<accession>A0ABP9BTW3</accession>
<evidence type="ECO:0000259" key="1">
    <source>
        <dbReference type="Pfam" id="PF14292"/>
    </source>
</evidence>
<dbReference type="Proteomes" id="UP001501411">
    <property type="component" value="Unassembled WGS sequence"/>
</dbReference>
<organism evidence="2 3">
    <name type="scientific">Olivibacter ginsenosidimutans</name>
    <dbReference type="NCBI Taxonomy" id="1176537"/>
    <lineage>
        <taxon>Bacteria</taxon>
        <taxon>Pseudomonadati</taxon>
        <taxon>Bacteroidota</taxon>
        <taxon>Sphingobacteriia</taxon>
        <taxon>Sphingobacteriales</taxon>
        <taxon>Sphingobacteriaceae</taxon>
        <taxon>Olivibacter</taxon>
    </lineage>
</organism>
<name>A0ABP9BTW3_9SPHI</name>
<dbReference type="Pfam" id="PF14292">
    <property type="entry name" value="SusE"/>
    <property type="match status" value="1"/>
</dbReference>
<feature type="domain" description="SusE outer membrane protein" evidence="1">
    <location>
        <begin position="37"/>
        <end position="145"/>
    </location>
</feature>
<gene>
    <name evidence="2" type="ORF">GCM10023231_29110</name>
</gene>